<dbReference type="InterPro" id="IPR050910">
    <property type="entry name" value="JMJD6_ArgDemeth/LysHydrox"/>
</dbReference>
<organism evidence="2 3">
    <name type="scientific">Polarella glacialis</name>
    <name type="common">Dinoflagellate</name>
    <dbReference type="NCBI Taxonomy" id="89957"/>
    <lineage>
        <taxon>Eukaryota</taxon>
        <taxon>Sar</taxon>
        <taxon>Alveolata</taxon>
        <taxon>Dinophyceae</taxon>
        <taxon>Suessiales</taxon>
        <taxon>Suessiaceae</taxon>
        <taxon>Polarella</taxon>
    </lineage>
</organism>
<dbReference type="PROSITE" id="PS51184">
    <property type="entry name" value="JMJC"/>
    <property type="match status" value="1"/>
</dbReference>
<dbReference type="SUPFAM" id="SSF51197">
    <property type="entry name" value="Clavaminate synthase-like"/>
    <property type="match status" value="1"/>
</dbReference>
<evidence type="ECO:0000313" key="3">
    <source>
        <dbReference type="Proteomes" id="UP000654075"/>
    </source>
</evidence>
<reference evidence="2" key="1">
    <citation type="submission" date="2021-02" db="EMBL/GenBank/DDBJ databases">
        <authorList>
            <person name="Dougan E. K."/>
            <person name="Rhodes N."/>
            <person name="Thang M."/>
            <person name="Chan C."/>
        </authorList>
    </citation>
    <scope>NUCLEOTIDE SEQUENCE</scope>
</reference>
<dbReference type="InterPro" id="IPR003347">
    <property type="entry name" value="JmjC_dom"/>
</dbReference>
<dbReference type="OrthoDB" id="429954at2759"/>
<dbReference type="Proteomes" id="UP000654075">
    <property type="component" value="Unassembled WGS sequence"/>
</dbReference>
<feature type="domain" description="JmjC" evidence="1">
    <location>
        <begin position="1"/>
        <end position="149"/>
    </location>
</feature>
<accession>A0A813G4E9</accession>
<dbReference type="PANTHER" id="PTHR12480">
    <property type="entry name" value="ARGININE DEMETHYLASE AND LYSYL-HYDROXYLASE JMJD"/>
    <property type="match status" value="1"/>
</dbReference>
<proteinExistence type="predicted"/>
<dbReference type="PANTHER" id="PTHR12480:SF21">
    <property type="entry name" value="JMJC DOMAIN-CONTAINING PROTEIN 8"/>
    <property type="match status" value="1"/>
</dbReference>
<comment type="caution">
    <text evidence="2">The sequence shown here is derived from an EMBL/GenBank/DDBJ whole genome shotgun (WGS) entry which is preliminary data.</text>
</comment>
<keyword evidence="3" id="KW-1185">Reference proteome</keyword>
<evidence type="ECO:0000259" key="1">
    <source>
        <dbReference type="PROSITE" id="PS51184"/>
    </source>
</evidence>
<evidence type="ECO:0000313" key="2">
    <source>
        <dbReference type="EMBL" id="CAE8621474.1"/>
    </source>
</evidence>
<dbReference type="AlphaFoldDB" id="A0A813G4E9"/>
<protein>
    <recommendedName>
        <fullName evidence="1">JmjC domain-containing protein</fullName>
    </recommendedName>
</protein>
<dbReference type="GO" id="GO:0005634">
    <property type="term" value="C:nucleus"/>
    <property type="evidence" value="ECO:0007669"/>
    <property type="project" value="TreeGrafter"/>
</dbReference>
<sequence>MLHIDPDSTAYWNAVVHGRKRWMFLRPEELDAAAAAIAASGNEVLLDSLAQLAEPGAARKPRKNLASWVRELLQQITAVRWFSQLLPMLHQADITVAAEEALVEAGELIYGPPGVFHIALALEDSVGCSEQLVDEGNVLRFVQDEEYRPAFAHLGCAAGRALWPELLEPLAEFCARAASDLKRLAAGAGRSKGRRKAEL</sequence>
<gene>
    <name evidence="2" type="ORF">PGLA1383_LOCUS38992</name>
</gene>
<name>A0A813G4E9_POLGL</name>
<dbReference type="EMBL" id="CAJNNV010027754">
    <property type="protein sequence ID" value="CAE8621474.1"/>
    <property type="molecule type" value="Genomic_DNA"/>
</dbReference>
<dbReference type="GO" id="GO:0000987">
    <property type="term" value="F:cis-regulatory region sequence-specific DNA binding"/>
    <property type="evidence" value="ECO:0007669"/>
    <property type="project" value="TreeGrafter"/>
</dbReference>
<dbReference type="Gene3D" id="2.60.120.650">
    <property type="entry name" value="Cupin"/>
    <property type="match status" value="1"/>
</dbReference>